<reference evidence="1 2" key="1">
    <citation type="submission" date="2024-02" db="EMBL/GenBank/DDBJ databases">
        <title>de novo genome assembly of Solanum bulbocastanum strain 11H21.</title>
        <authorList>
            <person name="Hosaka A.J."/>
        </authorList>
    </citation>
    <scope>NUCLEOTIDE SEQUENCE [LARGE SCALE GENOMIC DNA]</scope>
    <source>
        <tissue evidence="1">Young leaves</tissue>
    </source>
</reference>
<dbReference type="AlphaFoldDB" id="A0AAN8TL12"/>
<proteinExistence type="predicted"/>
<keyword evidence="2" id="KW-1185">Reference proteome</keyword>
<protein>
    <submittedName>
        <fullName evidence="1">Uncharacterized protein</fullName>
    </submittedName>
</protein>
<gene>
    <name evidence="1" type="ORF">RDI58_015148</name>
</gene>
<dbReference type="EMBL" id="JBANQN010000006">
    <property type="protein sequence ID" value="KAK6786623.1"/>
    <property type="molecule type" value="Genomic_DNA"/>
</dbReference>
<evidence type="ECO:0000313" key="1">
    <source>
        <dbReference type="EMBL" id="KAK6786623.1"/>
    </source>
</evidence>
<dbReference type="Proteomes" id="UP001371456">
    <property type="component" value="Unassembled WGS sequence"/>
</dbReference>
<organism evidence="1 2">
    <name type="scientific">Solanum bulbocastanum</name>
    <name type="common">Wild potato</name>
    <dbReference type="NCBI Taxonomy" id="147425"/>
    <lineage>
        <taxon>Eukaryota</taxon>
        <taxon>Viridiplantae</taxon>
        <taxon>Streptophyta</taxon>
        <taxon>Embryophyta</taxon>
        <taxon>Tracheophyta</taxon>
        <taxon>Spermatophyta</taxon>
        <taxon>Magnoliopsida</taxon>
        <taxon>eudicotyledons</taxon>
        <taxon>Gunneridae</taxon>
        <taxon>Pentapetalae</taxon>
        <taxon>asterids</taxon>
        <taxon>lamiids</taxon>
        <taxon>Solanales</taxon>
        <taxon>Solanaceae</taxon>
        <taxon>Solanoideae</taxon>
        <taxon>Solaneae</taxon>
        <taxon>Solanum</taxon>
    </lineage>
</organism>
<sequence length="18" mass="2270">MVLLEQMNFMYHQIMLDL</sequence>
<accession>A0AAN8TL12</accession>
<comment type="caution">
    <text evidence="1">The sequence shown here is derived from an EMBL/GenBank/DDBJ whole genome shotgun (WGS) entry which is preliminary data.</text>
</comment>
<evidence type="ECO:0000313" key="2">
    <source>
        <dbReference type="Proteomes" id="UP001371456"/>
    </source>
</evidence>
<name>A0AAN8TL12_SOLBU</name>